<sequence>MAILCHIETIGLIPKISVLFLFYRAVSLILGINCLILGEVALFSLPVLKAGNLSKARNDYQKHEHTIIPVNRPLGKDV</sequence>
<gene>
    <name evidence="2" type="ORF">IAD04_02455</name>
</gene>
<protein>
    <submittedName>
        <fullName evidence="2">Uncharacterized protein</fullName>
    </submittedName>
</protein>
<accession>A0A9D1G8U4</accession>
<dbReference type="Proteomes" id="UP000886893">
    <property type="component" value="Unassembled WGS sequence"/>
</dbReference>
<evidence type="ECO:0000256" key="1">
    <source>
        <dbReference type="SAM" id="Phobius"/>
    </source>
</evidence>
<name>A0A9D1G8U4_9FIRM</name>
<evidence type="ECO:0000313" key="2">
    <source>
        <dbReference type="EMBL" id="HIT17226.1"/>
    </source>
</evidence>
<keyword evidence="1" id="KW-1133">Transmembrane helix</keyword>
<dbReference type="AlphaFoldDB" id="A0A9D1G8U4"/>
<organism evidence="2 3">
    <name type="scientific">Candidatus Caccosoma faecigallinarum</name>
    <dbReference type="NCBI Taxonomy" id="2840720"/>
    <lineage>
        <taxon>Bacteria</taxon>
        <taxon>Bacillati</taxon>
        <taxon>Bacillota</taxon>
        <taxon>Bacillota incertae sedis</taxon>
        <taxon>Candidatus Caccosoma</taxon>
    </lineage>
</organism>
<reference evidence="2" key="1">
    <citation type="submission" date="2020-10" db="EMBL/GenBank/DDBJ databases">
        <authorList>
            <person name="Gilroy R."/>
        </authorList>
    </citation>
    <scope>NUCLEOTIDE SEQUENCE</scope>
    <source>
        <strain evidence="2">14508</strain>
    </source>
</reference>
<comment type="caution">
    <text evidence="2">The sequence shown here is derived from an EMBL/GenBank/DDBJ whole genome shotgun (WGS) entry which is preliminary data.</text>
</comment>
<proteinExistence type="predicted"/>
<reference evidence="2" key="2">
    <citation type="journal article" date="2021" name="PeerJ">
        <title>Extensive microbial diversity within the chicken gut microbiome revealed by metagenomics and culture.</title>
        <authorList>
            <person name="Gilroy R."/>
            <person name="Ravi A."/>
            <person name="Getino M."/>
            <person name="Pursley I."/>
            <person name="Horton D.L."/>
            <person name="Alikhan N.F."/>
            <person name="Baker D."/>
            <person name="Gharbi K."/>
            <person name="Hall N."/>
            <person name="Watson M."/>
            <person name="Adriaenssens E.M."/>
            <person name="Foster-Nyarko E."/>
            <person name="Jarju S."/>
            <person name="Secka A."/>
            <person name="Antonio M."/>
            <person name="Oren A."/>
            <person name="Chaudhuri R.R."/>
            <person name="La Ragione R."/>
            <person name="Hildebrand F."/>
            <person name="Pallen M.J."/>
        </authorList>
    </citation>
    <scope>NUCLEOTIDE SEQUENCE</scope>
    <source>
        <strain evidence="2">14508</strain>
    </source>
</reference>
<keyword evidence="1" id="KW-0472">Membrane</keyword>
<dbReference type="EMBL" id="DVKI01000079">
    <property type="protein sequence ID" value="HIT17226.1"/>
    <property type="molecule type" value="Genomic_DNA"/>
</dbReference>
<feature type="transmembrane region" description="Helical" evidence="1">
    <location>
        <begin position="21"/>
        <end position="48"/>
    </location>
</feature>
<keyword evidence="1" id="KW-0812">Transmembrane</keyword>
<evidence type="ECO:0000313" key="3">
    <source>
        <dbReference type="Proteomes" id="UP000886893"/>
    </source>
</evidence>